<evidence type="ECO:0000313" key="8">
    <source>
        <dbReference type="EMBL" id="AYJ87953.1"/>
    </source>
</evidence>
<dbReference type="GO" id="GO:0003677">
    <property type="term" value="F:DNA binding"/>
    <property type="evidence" value="ECO:0007669"/>
    <property type="project" value="InterPro"/>
</dbReference>
<proteinExistence type="inferred from homology"/>
<dbReference type="Proteomes" id="UP000276254">
    <property type="component" value="Chromosome"/>
</dbReference>
<dbReference type="PANTHER" id="PTHR34388">
    <property type="entry name" value="DNA POLYMERASE III SUBUNIT DELTA"/>
    <property type="match status" value="1"/>
</dbReference>
<accession>A0A494TLR4</accession>
<comment type="similarity">
    <text evidence="6">Belongs to the DNA polymerase HolA subunit family.</text>
</comment>
<evidence type="ECO:0000256" key="7">
    <source>
        <dbReference type="ARBA" id="ARBA00049244"/>
    </source>
</evidence>
<evidence type="ECO:0000256" key="2">
    <source>
        <dbReference type="ARBA" id="ARBA00022679"/>
    </source>
</evidence>
<evidence type="ECO:0000256" key="6">
    <source>
        <dbReference type="ARBA" id="ARBA00034754"/>
    </source>
</evidence>
<dbReference type="EMBL" id="CP032829">
    <property type="protein sequence ID" value="AYJ87953.1"/>
    <property type="molecule type" value="Genomic_DNA"/>
</dbReference>
<dbReference type="SUPFAM" id="SSF48019">
    <property type="entry name" value="post-AAA+ oligomerization domain-like"/>
    <property type="match status" value="1"/>
</dbReference>
<dbReference type="NCBIfam" id="TIGR01128">
    <property type="entry name" value="holA"/>
    <property type="match status" value="1"/>
</dbReference>
<comment type="catalytic activity">
    <reaction evidence="7">
        <text>DNA(n) + a 2'-deoxyribonucleoside 5'-triphosphate = DNA(n+1) + diphosphate</text>
        <dbReference type="Rhea" id="RHEA:22508"/>
        <dbReference type="Rhea" id="RHEA-COMP:17339"/>
        <dbReference type="Rhea" id="RHEA-COMP:17340"/>
        <dbReference type="ChEBI" id="CHEBI:33019"/>
        <dbReference type="ChEBI" id="CHEBI:61560"/>
        <dbReference type="ChEBI" id="CHEBI:173112"/>
        <dbReference type="EC" id="2.7.7.7"/>
    </reaction>
</comment>
<keyword evidence="4" id="KW-0235">DNA replication</keyword>
<dbReference type="EC" id="2.7.7.7" evidence="1"/>
<evidence type="ECO:0000256" key="1">
    <source>
        <dbReference type="ARBA" id="ARBA00012417"/>
    </source>
</evidence>
<dbReference type="AlphaFoldDB" id="A0A494TLR4"/>
<organism evidence="8 9">
    <name type="scientific">Sphingomonas paeninsulae</name>
    <dbReference type="NCBI Taxonomy" id="2319844"/>
    <lineage>
        <taxon>Bacteria</taxon>
        <taxon>Pseudomonadati</taxon>
        <taxon>Pseudomonadota</taxon>
        <taxon>Alphaproteobacteria</taxon>
        <taxon>Sphingomonadales</taxon>
        <taxon>Sphingomonadaceae</taxon>
        <taxon>Sphingomonas</taxon>
    </lineage>
</organism>
<dbReference type="Gene3D" id="1.20.272.10">
    <property type="match status" value="1"/>
</dbReference>
<dbReference type="OrthoDB" id="9804983at2"/>
<dbReference type="KEGG" id="spha:D3Y57_12295"/>
<evidence type="ECO:0000256" key="4">
    <source>
        <dbReference type="ARBA" id="ARBA00022705"/>
    </source>
</evidence>
<gene>
    <name evidence="8" type="ORF">D3Y57_12295</name>
</gene>
<evidence type="ECO:0000256" key="3">
    <source>
        <dbReference type="ARBA" id="ARBA00022695"/>
    </source>
</evidence>
<keyword evidence="2" id="KW-0808">Transferase</keyword>
<protein>
    <recommendedName>
        <fullName evidence="1">DNA-directed DNA polymerase</fullName>
        <ecNumber evidence="1">2.7.7.7</ecNumber>
    </recommendedName>
</protein>
<sequence>MSRALDNPDGAIRLYLLYGPDDSGSRALATRLDRSMGADAERIDIDTATLKNDPAHLVDEAASISLFGGRRYIRVTGGDECTAAVASLLESSTTGDPVVLIAGALKPTSTLLKVALNDPLVLGCASYKPEGNTADELAVMLARGFGLRLTGAATRQLMSDCLGDRAILERELEKIALYLDAAPDRPRDADTDVLDSIGAGLGEASTSLLVDAVMAGQLKSLGIELVAMAEGTGPIPVLRGLSRRLLLLAKLRAEVDAGKSVGNVMASSGKSLFYKERDAVGSQLSRWDSSRIRTAANRIFVVEQAIKTSRSAGEVLALEELVAIGRVAERLR</sequence>
<name>A0A494TLR4_SPHPE</name>
<dbReference type="GO" id="GO:0006261">
    <property type="term" value="P:DNA-templated DNA replication"/>
    <property type="evidence" value="ECO:0007669"/>
    <property type="project" value="TreeGrafter"/>
</dbReference>
<evidence type="ECO:0000256" key="5">
    <source>
        <dbReference type="ARBA" id="ARBA00022932"/>
    </source>
</evidence>
<dbReference type="InterPro" id="IPR008921">
    <property type="entry name" value="DNA_pol3_clamp-load_cplx_C"/>
</dbReference>
<dbReference type="GO" id="GO:0009360">
    <property type="term" value="C:DNA polymerase III complex"/>
    <property type="evidence" value="ECO:0007669"/>
    <property type="project" value="TreeGrafter"/>
</dbReference>
<evidence type="ECO:0000313" key="9">
    <source>
        <dbReference type="Proteomes" id="UP000276254"/>
    </source>
</evidence>
<dbReference type="PANTHER" id="PTHR34388:SF1">
    <property type="entry name" value="DNA POLYMERASE III SUBUNIT DELTA"/>
    <property type="match status" value="1"/>
</dbReference>
<keyword evidence="9" id="KW-1185">Reference proteome</keyword>
<keyword evidence="5" id="KW-0239">DNA-directed DNA polymerase</keyword>
<dbReference type="RefSeq" id="WP_121155853.1">
    <property type="nucleotide sequence ID" value="NZ_CP032829.1"/>
</dbReference>
<reference evidence="8 9" key="1">
    <citation type="submission" date="2018-09" db="EMBL/GenBank/DDBJ databases">
        <title>Sphingomonas peninsula sp. nov., isolated from fildes peninsula, Antarctic soil.</title>
        <authorList>
            <person name="Yingchao G."/>
        </authorList>
    </citation>
    <scope>NUCLEOTIDE SEQUENCE [LARGE SCALE GENOMIC DNA]</scope>
    <source>
        <strain evidence="8 9">YZ-8</strain>
    </source>
</reference>
<dbReference type="GO" id="GO:0003887">
    <property type="term" value="F:DNA-directed DNA polymerase activity"/>
    <property type="evidence" value="ECO:0007669"/>
    <property type="project" value="UniProtKB-KW"/>
</dbReference>
<dbReference type="InterPro" id="IPR005790">
    <property type="entry name" value="DNA_polIII_delta"/>
</dbReference>
<keyword evidence="3" id="KW-0548">Nucleotidyltransferase</keyword>